<evidence type="ECO:0000313" key="1">
    <source>
        <dbReference type="EMBL" id="RAK01543.1"/>
    </source>
</evidence>
<dbReference type="OrthoDB" id="5890620at2"/>
<reference evidence="1 3" key="2">
    <citation type="submission" date="2018-06" db="EMBL/GenBank/DDBJ databases">
        <title>Genomic Encyclopedia of Type Strains, Phase III (KMG-III): the genomes of soil and plant-associated and newly described type strains.</title>
        <authorList>
            <person name="Whitman W."/>
        </authorList>
    </citation>
    <scope>NUCLEOTIDE SEQUENCE [LARGE SCALE GENOMIC DNA]</scope>
    <source>
        <strain evidence="1 3">CGMCC 1.15366</strain>
    </source>
</reference>
<protein>
    <recommendedName>
        <fullName evidence="5">PilZ domain-containing protein</fullName>
    </recommendedName>
</protein>
<dbReference type="AlphaFoldDB" id="A0A327X6N8"/>
<reference evidence="2 4" key="1">
    <citation type="journal article" date="2018" name="Front. Microbiol.">
        <title>Genome-Based Analysis Reveals the Taxonomy and Diversity of the Family Idiomarinaceae.</title>
        <authorList>
            <person name="Liu Y."/>
            <person name="Lai Q."/>
            <person name="Shao Z."/>
        </authorList>
    </citation>
    <scope>NUCLEOTIDE SEQUENCE [LARGE SCALE GENOMIC DNA]</scope>
    <source>
        <strain evidence="2 4">CF12-14</strain>
    </source>
</reference>
<organism evidence="1 3">
    <name type="scientific">Aliidiomarina maris</name>
    <dbReference type="NCBI Taxonomy" id="531312"/>
    <lineage>
        <taxon>Bacteria</taxon>
        <taxon>Pseudomonadati</taxon>
        <taxon>Pseudomonadota</taxon>
        <taxon>Gammaproteobacteria</taxon>
        <taxon>Alteromonadales</taxon>
        <taxon>Idiomarinaceae</taxon>
        <taxon>Aliidiomarina</taxon>
    </lineage>
</organism>
<gene>
    <name evidence="1" type="ORF">B0I24_101166</name>
    <name evidence="2" type="ORF">CWE07_00805</name>
</gene>
<accession>A0A327X6N8</accession>
<keyword evidence="4" id="KW-1185">Reference proteome</keyword>
<evidence type="ECO:0008006" key="5">
    <source>
        <dbReference type="Google" id="ProtNLM"/>
    </source>
</evidence>
<dbReference type="EMBL" id="PIPK01000001">
    <property type="protein sequence ID" value="RUO28378.1"/>
    <property type="molecule type" value="Genomic_DNA"/>
</dbReference>
<name>A0A327X6N8_9GAMM</name>
<proteinExistence type="predicted"/>
<sequence length="218" mass="23858">MSADHDTTSNNQAAMMAQYQDYYAVREGLDINIVPLAADAMIPSQADFAQHAPAVFKLASELQVVDASAIAQLRGLGDAAKVISDVLNQQNRKLTALLGYLLRNEDDPDHRFQAFEYGGAGIGFNNQTALAIGQWVEIKIFLPAESAAIYCLGQVCSCEPAASATSAPTAQTSEPEYQIKVLFQRIEDSDRELLIRASMHAQTRLLKKRANERNESPQ</sequence>
<evidence type="ECO:0000313" key="3">
    <source>
        <dbReference type="Proteomes" id="UP000249203"/>
    </source>
</evidence>
<evidence type="ECO:0000313" key="2">
    <source>
        <dbReference type="EMBL" id="RUO28378.1"/>
    </source>
</evidence>
<dbReference type="EMBL" id="QLMD01000001">
    <property type="protein sequence ID" value="RAK01543.1"/>
    <property type="molecule type" value="Genomic_DNA"/>
</dbReference>
<dbReference type="Proteomes" id="UP000287865">
    <property type="component" value="Unassembled WGS sequence"/>
</dbReference>
<dbReference type="Proteomes" id="UP000249203">
    <property type="component" value="Unassembled WGS sequence"/>
</dbReference>
<dbReference type="RefSeq" id="WP_111568033.1">
    <property type="nucleotide sequence ID" value="NZ_PIPK01000001.1"/>
</dbReference>
<evidence type="ECO:0000313" key="4">
    <source>
        <dbReference type="Proteomes" id="UP000287865"/>
    </source>
</evidence>
<comment type="caution">
    <text evidence="1">The sequence shown here is derived from an EMBL/GenBank/DDBJ whole genome shotgun (WGS) entry which is preliminary data.</text>
</comment>